<comment type="caution">
    <text evidence="2">The sequence shown here is derived from an EMBL/GenBank/DDBJ whole genome shotgun (WGS) entry which is preliminary data.</text>
</comment>
<keyword evidence="3" id="KW-1185">Reference proteome</keyword>
<dbReference type="RefSeq" id="XP_049265824.1">
    <property type="nucleotide sequence ID" value="XM_049410512.1"/>
</dbReference>
<proteinExistence type="predicted"/>
<dbReference type="Proteomes" id="UP000694255">
    <property type="component" value="Unassembled WGS sequence"/>
</dbReference>
<evidence type="ECO:0000313" key="2">
    <source>
        <dbReference type="EMBL" id="KAG7665592.1"/>
    </source>
</evidence>
<dbReference type="GeneID" id="73467599"/>
<name>A0A8J5QM54_9ASCO</name>
<gene>
    <name evidence="2" type="ORF">J8A68_000798</name>
</gene>
<evidence type="ECO:0000256" key="1">
    <source>
        <dbReference type="SAM" id="MobiDB-lite"/>
    </source>
</evidence>
<organism evidence="2 3">
    <name type="scientific">[Candida] subhashii</name>
    <dbReference type="NCBI Taxonomy" id="561895"/>
    <lineage>
        <taxon>Eukaryota</taxon>
        <taxon>Fungi</taxon>
        <taxon>Dikarya</taxon>
        <taxon>Ascomycota</taxon>
        <taxon>Saccharomycotina</taxon>
        <taxon>Pichiomycetes</taxon>
        <taxon>Debaryomycetaceae</taxon>
        <taxon>Spathaspora</taxon>
    </lineage>
</organism>
<reference evidence="2 3" key="1">
    <citation type="journal article" date="2021" name="DNA Res.">
        <title>Genome analysis of Candida subhashii reveals its hybrid nature and dual mitochondrial genome conformations.</title>
        <authorList>
            <person name="Mixao V."/>
            <person name="Hegedusova E."/>
            <person name="Saus E."/>
            <person name="Pryszcz L.P."/>
            <person name="Cillingova A."/>
            <person name="Nosek J."/>
            <person name="Gabaldon T."/>
        </authorList>
    </citation>
    <scope>NUCLEOTIDE SEQUENCE [LARGE SCALE GENOMIC DNA]</scope>
    <source>
        <strain evidence="2 3">CBS 10753</strain>
    </source>
</reference>
<accession>A0A8J5QM54</accession>
<dbReference type="EMBL" id="JAGSYN010000048">
    <property type="protein sequence ID" value="KAG7665592.1"/>
    <property type="molecule type" value="Genomic_DNA"/>
</dbReference>
<evidence type="ECO:0000313" key="3">
    <source>
        <dbReference type="Proteomes" id="UP000694255"/>
    </source>
</evidence>
<dbReference type="AlphaFoldDB" id="A0A8J5QM54"/>
<sequence>MLRRTRSEETLATLVNPTTTNTPPPHHDNLSPTSDQISLFTTQSEETLTNNPQIKIMNHPLSQFTTIREIPIISTFLHPGVSLYKSAESFERNELPILIRVPTKKLSLFRLGLGVPFLNIHRYNADKQRVEFCRAWFKIYSTNITYYILEFPGLKGGDGNGMKVYLINNNSHKPTVDFEYLDSQFRVLGVTGTTSTFGTNGLIRMYVMKSSENLLTHEVSIKPGSGSGGNNNNKLNIDNKLSRIINKQDRYAINEMIGNETPLIRLPLATYVDMGNVKIKKNFIKNGVIKLFDYDEHGARGGSDDNISEECLILCCVMLVLREQEYRKYKGDKKPQMV</sequence>
<feature type="region of interest" description="Disordered" evidence="1">
    <location>
        <begin position="1"/>
        <end position="33"/>
    </location>
</feature>
<protein>
    <submittedName>
        <fullName evidence="2">Uncharacterized protein</fullName>
    </submittedName>
</protein>
<dbReference type="OrthoDB" id="4090326at2759"/>